<evidence type="ECO:0000313" key="7">
    <source>
        <dbReference type="Proteomes" id="UP000054166"/>
    </source>
</evidence>
<evidence type="ECO:0000256" key="1">
    <source>
        <dbReference type="ARBA" id="ARBA00022723"/>
    </source>
</evidence>
<keyword evidence="3" id="KW-0862">Zinc</keyword>
<accession>A0A0C3BRB4</accession>
<organism evidence="6 7">
    <name type="scientific">Piloderma croceum (strain F 1598)</name>
    <dbReference type="NCBI Taxonomy" id="765440"/>
    <lineage>
        <taxon>Eukaryota</taxon>
        <taxon>Fungi</taxon>
        <taxon>Dikarya</taxon>
        <taxon>Basidiomycota</taxon>
        <taxon>Agaricomycotina</taxon>
        <taxon>Agaricomycetes</taxon>
        <taxon>Agaricomycetidae</taxon>
        <taxon>Atheliales</taxon>
        <taxon>Atheliaceae</taxon>
        <taxon>Piloderma</taxon>
    </lineage>
</organism>
<dbReference type="EMBL" id="KN832975">
    <property type="protein sequence ID" value="KIM89023.1"/>
    <property type="molecule type" value="Genomic_DNA"/>
</dbReference>
<dbReference type="STRING" id="765440.A0A0C3BRB4"/>
<feature type="domain" description="MYND-type" evidence="5">
    <location>
        <begin position="13"/>
        <end position="52"/>
    </location>
</feature>
<dbReference type="GO" id="GO:0008270">
    <property type="term" value="F:zinc ion binding"/>
    <property type="evidence" value="ECO:0007669"/>
    <property type="project" value="UniProtKB-KW"/>
</dbReference>
<dbReference type="InterPro" id="IPR058527">
    <property type="entry name" value="DUF8214"/>
</dbReference>
<dbReference type="AlphaFoldDB" id="A0A0C3BRB4"/>
<evidence type="ECO:0000259" key="5">
    <source>
        <dbReference type="PROSITE" id="PS50865"/>
    </source>
</evidence>
<reference evidence="6 7" key="1">
    <citation type="submission" date="2014-04" db="EMBL/GenBank/DDBJ databases">
        <authorList>
            <consortium name="DOE Joint Genome Institute"/>
            <person name="Kuo A."/>
            <person name="Tarkka M."/>
            <person name="Buscot F."/>
            <person name="Kohler A."/>
            <person name="Nagy L.G."/>
            <person name="Floudas D."/>
            <person name="Copeland A."/>
            <person name="Barry K.W."/>
            <person name="Cichocki N."/>
            <person name="Veneault-Fourrey C."/>
            <person name="LaButti K."/>
            <person name="Lindquist E.A."/>
            <person name="Lipzen A."/>
            <person name="Lundell T."/>
            <person name="Morin E."/>
            <person name="Murat C."/>
            <person name="Sun H."/>
            <person name="Tunlid A."/>
            <person name="Henrissat B."/>
            <person name="Grigoriev I.V."/>
            <person name="Hibbett D.S."/>
            <person name="Martin F."/>
            <person name="Nordberg H.P."/>
            <person name="Cantor M.N."/>
            <person name="Hua S.X."/>
        </authorList>
    </citation>
    <scope>NUCLEOTIDE SEQUENCE [LARGE SCALE GENOMIC DNA]</scope>
    <source>
        <strain evidence="6 7">F 1598</strain>
    </source>
</reference>
<dbReference type="Gene3D" id="6.10.140.2220">
    <property type="match status" value="1"/>
</dbReference>
<dbReference type="SUPFAM" id="SSF144232">
    <property type="entry name" value="HIT/MYND zinc finger-like"/>
    <property type="match status" value="1"/>
</dbReference>
<dbReference type="InParanoid" id="A0A0C3BRB4"/>
<proteinExistence type="predicted"/>
<dbReference type="OrthoDB" id="341421at2759"/>
<keyword evidence="7" id="KW-1185">Reference proteome</keyword>
<gene>
    <name evidence="6" type="ORF">PILCRDRAFT_61053</name>
</gene>
<sequence length="235" mass="26531">MKGVLGSCVNPACQYFQTPSAKASLKCAKCKTARYCDRNCQRAHWSYHKQFCGIWAQTSADQSEIPLAKVKQKMSELVWLIRGIPSVTDFLFATCLEEKRQGRRGCMDFEFKTFEDLYEAVRVLESQPVTKAVPFFASPDSPSYRPPGSNPDIIKLRKIVQDDLVTKVVGSKCAWIENSTRVNLQMALDLVAKRDDMMVLSVTVLLKGTYATHTHDFLYKDLSYRPSSYGESSGQ</sequence>
<name>A0A0C3BRB4_PILCF</name>
<evidence type="ECO:0000313" key="6">
    <source>
        <dbReference type="EMBL" id="KIM89023.1"/>
    </source>
</evidence>
<dbReference type="Pfam" id="PF01753">
    <property type="entry name" value="zf-MYND"/>
    <property type="match status" value="1"/>
</dbReference>
<keyword evidence="1" id="KW-0479">Metal-binding</keyword>
<dbReference type="InterPro" id="IPR002893">
    <property type="entry name" value="Znf_MYND"/>
</dbReference>
<dbReference type="HOGENOM" id="CLU_1124718_0_0_1"/>
<reference evidence="7" key="2">
    <citation type="submission" date="2015-01" db="EMBL/GenBank/DDBJ databases">
        <title>Evolutionary Origins and Diversification of the Mycorrhizal Mutualists.</title>
        <authorList>
            <consortium name="DOE Joint Genome Institute"/>
            <consortium name="Mycorrhizal Genomics Consortium"/>
            <person name="Kohler A."/>
            <person name="Kuo A."/>
            <person name="Nagy L.G."/>
            <person name="Floudas D."/>
            <person name="Copeland A."/>
            <person name="Barry K.W."/>
            <person name="Cichocki N."/>
            <person name="Veneault-Fourrey C."/>
            <person name="LaButti K."/>
            <person name="Lindquist E.A."/>
            <person name="Lipzen A."/>
            <person name="Lundell T."/>
            <person name="Morin E."/>
            <person name="Murat C."/>
            <person name="Riley R."/>
            <person name="Ohm R."/>
            <person name="Sun H."/>
            <person name="Tunlid A."/>
            <person name="Henrissat B."/>
            <person name="Grigoriev I.V."/>
            <person name="Hibbett D.S."/>
            <person name="Martin F."/>
        </authorList>
    </citation>
    <scope>NUCLEOTIDE SEQUENCE [LARGE SCALE GENOMIC DNA]</scope>
    <source>
        <strain evidence="7">F 1598</strain>
    </source>
</reference>
<keyword evidence="2 4" id="KW-0863">Zinc-finger</keyword>
<protein>
    <recommendedName>
        <fullName evidence="5">MYND-type domain-containing protein</fullName>
    </recommendedName>
</protein>
<evidence type="ECO:0000256" key="2">
    <source>
        <dbReference type="ARBA" id="ARBA00022771"/>
    </source>
</evidence>
<evidence type="ECO:0000256" key="4">
    <source>
        <dbReference type="PROSITE-ProRule" id="PRU00134"/>
    </source>
</evidence>
<dbReference type="Proteomes" id="UP000054166">
    <property type="component" value="Unassembled WGS sequence"/>
</dbReference>
<dbReference type="Pfam" id="PF26646">
    <property type="entry name" value="DUF8214"/>
    <property type="match status" value="1"/>
</dbReference>
<dbReference type="PROSITE" id="PS50865">
    <property type="entry name" value="ZF_MYND_2"/>
    <property type="match status" value="1"/>
</dbReference>
<evidence type="ECO:0000256" key="3">
    <source>
        <dbReference type="ARBA" id="ARBA00022833"/>
    </source>
</evidence>